<evidence type="ECO:0000313" key="6">
    <source>
        <dbReference type="Proteomes" id="UP000281708"/>
    </source>
</evidence>
<feature type="transmembrane region" description="Helical" evidence="1">
    <location>
        <begin position="179"/>
        <end position="200"/>
    </location>
</feature>
<dbReference type="CDD" id="cd01949">
    <property type="entry name" value="GGDEF"/>
    <property type="match status" value="1"/>
</dbReference>
<comment type="caution">
    <text evidence="5">The sequence shown here is derived from an EMBL/GenBank/DDBJ whole genome shotgun (WGS) entry which is preliminary data.</text>
</comment>
<dbReference type="PANTHER" id="PTHR33121">
    <property type="entry name" value="CYCLIC DI-GMP PHOSPHODIESTERASE PDEF"/>
    <property type="match status" value="1"/>
</dbReference>
<feature type="signal peptide" evidence="2">
    <location>
        <begin position="1"/>
        <end position="19"/>
    </location>
</feature>
<evidence type="ECO:0000313" key="5">
    <source>
        <dbReference type="EMBL" id="RLV48275.1"/>
    </source>
</evidence>
<dbReference type="SUPFAM" id="SSF141868">
    <property type="entry name" value="EAL domain-like"/>
    <property type="match status" value="1"/>
</dbReference>
<evidence type="ECO:0000259" key="4">
    <source>
        <dbReference type="PROSITE" id="PS50887"/>
    </source>
</evidence>
<dbReference type="SMART" id="SM00052">
    <property type="entry name" value="EAL"/>
    <property type="match status" value="1"/>
</dbReference>
<keyword evidence="1" id="KW-0472">Membrane</keyword>
<dbReference type="SMART" id="SM00267">
    <property type="entry name" value="GGDEF"/>
    <property type="match status" value="1"/>
</dbReference>
<dbReference type="Proteomes" id="UP000281708">
    <property type="component" value="Unassembled WGS sequence"/>
</dbReference>
<reference evidence="5 6" key="1">
    <citation type="submission" date="2018-10" db="EMBL/GenBank/DDBJ databases">
        <title>Marmoricola sp. 4Q3S-7 whole genome shotgun sequence.</title>
        <authorList>
            <person name="Li F."/>
        </authorList>
    </citation>
    <scope>NUCLEOTIDE SEQUENCE [LARGE SCALE GENOMIC DNA]</scope>
    <source>
        <strain evidence="5 6">4Q3S-7</strain>
    </source>
</reference>
<dbReference type="Pfam" id="PF00990">
    <property type="entry name" value="GGDEF"/>
    <property type="match status" value="1"/>
</dbReference>
<dbReference type="InterPro" id="IPR000160">
    <property type="entry name" value="GGDEF_dom"/>
</dbReference>
<keyword evidence="2" id="KW-0732">Signal</keyword>
<dbReference type="InterPro" id="IPR029787">
    <property type="entry name" value="Nucleotide_cyclase"/>
</dbReference>
<keyword evidence="1" id="KW-0812">Transmembrane</keyword>
<proteinExistence type="predicted"/>
<dbReference type="Pfam" id="PF00563">
    <property type="entry name" value="EAL"/>
    <property type="match status" value="1"/>
</dbReference>
<feature type="transmembrane region" description="Helical" evidence="1">
    <location>
        <begin position="151"/>
        <end position="172"/>
    </location>
</feature>
<sequence>MRALFALLLGAVVALPALPAGPLRDVVALGAEIGCVAIGWRGLRSRPDLMDKGWPVVVGGISLAATADVLNGLERHLLHLQGPLRPSVLVLLVGYGVLAVGVYLFDHRRIKVTNRRGHIEAAIFALGGLAPVLVFVILPQTQAEGPLGARLAVAGFALADLGLITVVARLLLTDSTRSMSLLLLSAAVALELAGDFASSLTSITGDRGDADALVQALWLLGYVFFAAGMVHPSLRDLTYGTSVDAERVSPRSQVLLLATGLLLPGASVAISLLLGRATYLWVLTAIGLLVSALVALRIMNLMGHIGEQSDQLAQLARSDELTRLPNRRSWNHAIGRACDVAAASQAPLCVALFDLDRFKEYNDNHGHPAGDALLRQVSALWSAALVEGEIFARYGGEEFAMLLPGLTLPDAVDRADQLRRLVPLPQSASVGVAAWRPGTDPALTLAEADEALYLAKRAGRARTVAAESSVDAMPGPLRDQVVVVQPIVRLADLAVIGHECLSRFPHTTDIEAVFADAHGKGYGDLLEAAAIRRVLERDDRRAGTDVYVNVSELAMHSDRFWLELPRDLTGVVVELSEHQAGLEDAAVADLLDRMRERGARVGLDDVGSQATDFARMVALRPEIAKIDRSLVAGCDLHPARAEVLRMLVGFAHQHGIEVCVEGVETVGELEVARAAGATYAQGYLLGRPRHEWVDTVSFPSSPQPRALI</sequence>
<dbReference type="NCBIfam" id="TIGR00254">
    <property type="entry name" value="GGDEF"/>
    <property type="match status" value="1"/>
</dbReference>
<feature type="domain" description="EAL" evidence="3">
    <location>
        <begin position="462"/>
        <end position="702"/>
    </location>
</feature>
<feature type="transmembrane region" description="Helical" evidence="1">
    <location>
        <begin position="254"/>
        <end position="273"/>
    </location>
</feature>
<evidence type="ECO:0000256" key="2">
    <source>
        <dbReference type="SAM" id="SignalP"/>
    </source>
</evidence>
<protein>
    <submittedName>
        <fullName evidence="5">EAL domain-containing protein</fullName>
    </submittedName>
</protein>
<feature type="transmembrane region" description="Helical" evidence="1">
    <location>
        <begin position="117"/>
        <end position="139"/>
    </location>
</feature>
<gene>
    <name evidence="5" type="ORF">D9V37_19705</name>
</gene>
<dbReference type="PROSITE" id="PS50883">
    <property type="entry name" value="EAL"/>
    <property type="match status" value="1"/>
</dbReference>
<dbReference type="GO" id="GO:0071111">
    <property type="term" value="F:cyclic-guanylate-specific phosphodiesterase activity"/>
    <property type="evidence" value="ECO:0007669"/>
    <property type="project" value="InterPro"/>
</dbReference>
<dbReference type="EMBL" id="RDBE01000010">
    <property type="protein sequence ID" value="RLV48275.1"/>
    <property type="molecule type" value="Genomic_DNA"/>
</dbReference>
<feature type="transmembrane region" description="Helical" evidence="1">
    <location>
        <begin position="279"/>
        <end position="299"/>
    </location>
</feature>
<dbReference type="Gene3D" id="3.30.70.270">
    <property type="match status" value="1"/>
</dbReference>
<organism evidence="5 6">
    <name type="scientific">Nocardioides mangrovicus</name>
    <dbReference type="NCBI Taxonomy" id="2478913"/>
    <lineage>
        <taxon>Bacteria</taxon>
        <taxon>Bacillati</taxon>
        <taxon>Actinomycetota</taxon>
        <taxon>Actinomycetes</taxon>
        <taxon>Propionibacteriales</taxon>
        <taxon>Nocardioidaceae</taxon>
        <taxon>Nocardioides</taxon>
    </lineage>
</organism>
<dbReference type="PANTHER" id="PTHR33121:SF82">
    <property type="entry name" value="SIGNAL TRANSDUCTION PROTEIN CONTAINING A EAL DOMAIN"/>
    <property type="match status" value="1"/>
</dbReference>
<dbReference type="InterPro" id="IPR001633">
    <property type="entry name" value="EAL_dom"/>
</dbReference>
<feature type="domain" description="GGDEF" evidence="4">
    <location>
        <begin position="346"/>
        <end position="468"/>
    </location>
</feature>
<dbReference type="AlphaFoldDB" id="A0A3L8NYN5"/>
<dbReference type="Gene3D" id="3.20.20.450">
    <property type="entry name" value="EAL domain"/>
    <property type="match status" value="1"/>
</dbReference>
<dbReference type="CDD" id="cd01948">
    <property type="entry name" value="EAL"/>
    <property type="match status" value="1"/>
</dbReference>
<dbReference type="PROSITE" id="PS50887">
    <property type="entry name" value="GGDEF"/>
    <property type="match status" value="1"/>
</dbReference>
<feature type="chain" id="PRO_5039320562" evidence="2">
    <location>
        <begin position="20"/>
        <end position="708"/>
    </location>
</feature>
<dbReference type="InterPro" id="IPR050706">
    <property type="entry name" value="Cyclic-di-GMP_PDE-like"/>
</dbReference>
<dbReference type="InterPro" id="IPR035919">
    <property type="entry name" value="EAL_sf"/>
</dbReference>
<feature type="transmembrane region" description="Helical" evidence="1">
    <location>
        <begin position="212"/>
        <end position="234"/>
    </location>
</feature>
<dbReference type="InterPro" id="IPR043128">
    <property type="entry name" value="Rev_trsase/Diguanyl_cyclase"/>
</dbReference>
<name>A0A3L8NYN5_9ACTN</name>
<keyword evidence="1" id="KW-1133">Transmembrane helix</keyword>
<evidence type="ECO:0000256" key="1">
    <source>
        <dbReference type="SAM" id="Phobius"/>
    </source>
</evidence>
<keyword evidence="6" id="KW-1185">Reference proteome</keyword>
<evidence type="ECO:0000259" key="3">
    <source>
        <dbReference type="PROSITE" id="PS50883"/>
    </source>
</evidence>
<dbReference type="SUPFAM" id="SSF55073">
    <property type="entry name" value="Nucleotide cyclase"/>
    <property type="match status" value="1"/>
</dbReference>
<accession>A0A3L8NYN5</accession>
<feature type="transmembrane region" description="Helical" evidence="1">
    <location>
        <begin position="87"/>
        <end position="105"/>
    </location>
</feature>